<evidence type="ECO:0000313" key="3">
    <source>
        <dbReference type="Proteomes" id="UP001266305"/>
    </source>
</evidence>
<accession>A0ABQ9VT26</accession>
<protein>
    <submittedName>
        <fullName evidence="2">Uncharacterized protein</fullName>
    </submittedName>
</protein>
<dbReference type="EMBL" id="JASSZA010000005">
    <property type="protein sequence ID" value="KAK2112546.1"/>
    <property type="molecule type" value="Genomic_DNA"/>
</dbReference>
<dbReference type="Proteomes" id="UP001266305">
    <property type="component" value="Unassembled WGS sequence"/>
</dbReference>
<evidence type="ECO:0000256" key="1">
    <source>
        <dbReference type="SAM" id="MobiDB-lite"/>
    </source>
</evidence>
<feature type="region of interest" description="Disordered" evidence="1">
    <location>
        <begin position="1"/>
        <end position="22"/>
    </location>
</feature>
<comment type="caution">
    <text evidence="2">The sequence shown here is derived from an EMBL/GenBank/DDBJ whole genome shotgun (WGS) entry which is preliminary data.</text>
</comment>
<name>A0ABQ9VT26_SAGOE</name>
<organism evidence="2 3">
    <name type="scientific">Saguinus oedipus</name>
    <name type="common">Cotton-top tamarin</name>
    <name type="synonym">Oedipomidas oedipus</name>
    <dbReference type="NCBI Taxonomy" id="9490"/>
    <lineage>
        <taxon>Eukaryota</taxon>
        <taxon>Metazoa</taxon>
        <taxon>Chordata</taxon>
        <taxon>Craniata</taxon>
        <taxon>Vertebrata</taxon>
        <taxon>Euteleostomi</taxon>
        <taxon>Mammalia</taxon>
        <taxon>Eutheria</taxon>
        <taxon>Euarchontoglires</taxon>
        <taxon>Primates</taxon>
        <taxon>Haplorrhini</taxon>
        <taxon>Platyrrhini</taxon>
        <taxon>Cebidae</taxon>
        <taxon>Callitrichinae</taxon>
        <taxon>Saguinus</taxon>
    </lineage>
</organism>
<gene>
    <name evidence="2" type="ORF">P7K49_012293</name>
</gene>
<keyword evidence="3" id="KW-1185">Reference proteome</keyword>
<sequence>MKENHYLRLQASPQQPHPRHTPVRRPYAVALRFRKDGGGCRERRSAGGLGRKTAAWARCQPTGCAESRLFGSRRAGAAWHHSRVNLHGLTTGVSLRGLAPSWTAPFPKPPKTFEAGDWRFCLPWEKPAVR</sequence>
<proteinExistence type="predicted"/>
<reference evidence="2 3" key="1">
    <citation type="submission" date="2023-05" db="EMBL/GenBank/DDBJ databases">
        <title>B98-5 Cell Line De Novo Hybrid Assembly: An Optical Mapping Approach.</title>
        <authorList>
            <person name="Kananen K."/>
            <person name="Auerbach J.A."/>
            <person name="Kautto E."/>
            <person name="Blachly J.S."/>
        </authorList>
    </citation>
    <scope>NUCLEOTIDE SEQUENCE [LARGE SCALE GENOMIC DNA]</scope>
    <source>
        <strain evidence="2">B95-8</strain>
        <tissue evidence="2">Cell line</tissue>
    </source>
</reference>
<evidence type="ECO:0000313" key="2">
    <source>
        <dbReference type="EMBL" id="KAK2112546.1"/>
    </source>
</evidence>